<keyword evidence="2" id="KW-1133">Transmembrane helix</keyword>
<evidence type="ECO:0000313" key="3">
    <source>
        <dbReference type="EMBL" id="VYT54830.1"/>
    </source>
</evidence>
<organism evidence="3">
    <name type="scientific">Bacteroides intestinalis</name>
    <dbReference type="NCBI Taxonomy" id="329854"/>
    <lineage>
        <taxon>Bacteria</taxon>
        <taxon>Pseudomonadati</taxon>
        <taxon>Bacteroidota</taxon>
        <taxon>Bacteroidia</taxon>
        <taxon>Bacteroidales</taxon>
        <taxon>Bacteroidaceae</taxon>
        <taxon>Bacteroides</taxon>
    </lineage>
</organism>
<dbReference type="PANTHER" id="PTHR10098">
    <property type="entry name" value="RAPSYN-RELATED"/>
    <property type="match status" value="1"/>
</dbReference>
<dbReference type="EMBL" id="CACRSU010000053">
    <property type="protein sequence ID" value="VYT54830.1"/>
    <property type="molecule type" value="Genomic_DNA"/>
</dbReference>
<dbReference type="PANTHER" id="PTHR10098:SF108">
    <property type="entry name" value="TETRATRICOPEPTIDE REPEAT PROTEIN 28"/>
    <property type="match status" value="1"/>
</dbReference>
<sequence length="534" mass="61858">MYTTNQILIKMKQGIYVTIWLISFLLLNSCTRQHNHNILLVQADSLMEEYPDSALHILESIESQQLTVHADRAYYALLLTQARDKNYIVQTDDSLIRTAVQYYDSIGDVQMQAKAYYHWGGVLRDQRNYSHALNLYVNASYYAKNSERSKLLSLIYNNIGNIYYQENHYNNADSIYQLMQQQATLQKDTINLVEALSKRGSINIEKGKAYYQQAESLLLQASELTKYFPNNMLKANIASSLSALYSRMQKGKEAIKYAKENFTHLTDTTLYAKGYLLLGDAYYKAQLYDSARFYFNKALHTQEYTTKASAYMRLADIAKKSNKLEESLELERLYSSYQDSAHNQNLYILSTNAFYPPTPPQYKSDFPVKRWILYISIGILIVGSYLFIRQYKCKKVSSEKDSIRTMEIDIEKVKGQLQETAFYKKAQNILNHQNDINAKSTEKPELTNDDQKSLIKEVNCLIPEYTSHLKKNFPLLTDKDIFFCCIHLSGFSIQELGVILSRTPNSIYKRRSSILEKKMQLDKNDNFIKAITSI</sequence>
<keyword evidence="1" id="KW-0802">TPR repeat</keyword>
<keyword evidence="2" id="KW-0812">Transmembrane</keyword>
<feature type="repeat" description="TPR" evidence="1">
    <location>
        <begin position="272"/>
        <end position="305"/>
    </location>
</feature>
<keyword evidence="2" id="KW-0472">Membrane</keyword>
<evidence type="ECO:0000256" key="1">
    <source>
        <dbReference type="PROSITE-ProRule" id="PRU00339"/>
    </source>
</evidence>
<reference evidence="3" key="1">
    <citation type="submission" date="2019-11" db="EMBL/GenBank/DDBJ databases">
        <authorList>
            <person name="Feng L."/>
        </authorList>
    </citation>
    <scope>NUCLEOTIDE SEQUENCE</scope>
    <source>
        <strain evidence="3">BintestinalisLFYP9</strain>
    </source>
</reference>
<dbReference type="InterPro" id="IPR011990">
    <property type="entry name" value="TPR-like_helical_dom_sf"/>
</dbReference>
<protein>
    <submittedName>
        <fullName evidence="3">Tetratricopeptide repeat protein</fullName>
    </submittedName>
</protein>
<dbReference type="AlphaFoldDB" id="A0A6N2XMJ0"/>
<feature type="transmembrane region" description="Helical" evidence="2">
    <location>
        <begin position="371"/>
        <end position="388"/>
    </location>
</feature>
<dbReference type="Gene3D" id="1.25.40.10">
    <property type="entry name" value="Tetratricopeptide repeat domain"/>
    <property type="match status" value="2"/>
</dbReference>
<evidence type="ECO:0000256" key="2">
    <source>
        <dbReference type="SAM" id="Phobius"/>
    </source>
</evidence>
<dbReference type="InterPro" id="IPR019734">
    <property type="entry name" value="TPR_rpt"/>
</dbReference>
<accession>A0A6N2XMJ0</accession>
<gene>
    <name evidence="3" type="ORF">BILFYP9_00147</name>
</gene>
<dbReference type="SUPFAM" id="SSF48452">
    <property type="entry name" value="TPR-like"/>
    <property type="match status" value="2"/>
</dbReference>
<proteinExistence type="predicted"/>
<name>A0A6N2XMJ0_9BACE</name>
<dbReference type="SMART" id="SM00028">
    <property type="entry name" value="TPR"/>
    <property type="match status" value="3"/>
</dbReference>
<dbReference type="PROSITE" id="PS50005">
    <property type="entry name" value="TPR"/>
    <property type="match status" value="1"/>
</dbReference>